<dbReference type="Proteomes" id="UP000306416">
    <property type="component" value="Unassembled WGS sequence"/>
</dbReference>
<dbReference type="InterPro" id="IPR011002">
    <property type="entry name" value="FliG_a-hlx"/>
</dbReference>
<dbReference type="InterPro" id="IPR032779">
    <property type="entry name" value="FliG_M"/>
</dbReference>
<reference evidence="2 3" key="1">
    <citation type="submission" date="2019-04" db="EMBL/GenBank/DDBJ databases">
        <title>Geobacter oryzae sp. nov., ferric-reducing bacteria isolated from paddy soil.</title>
        <authorList>
            <person name="Xu Z."/>
            <person name="Masuda Y."/>
            <person name="Itoh H."/>
            <person name="Senoo K."/>
        </authorList>
    </citation>
    <scope>NUCLEOTIDE SEQUENCE [LARGE SCALE GENOMIC DNA]</scope>
    <source>
        <strain evidence="2 3">Red111</strain>
    </source>
</reference>
<dbReference type="PANTHER" id="PTHR30534:SF0">
    <property type="entry name" value="FLAGELLAR MOTOR SWITCH PROTEIN FLIG"/>
    <property type="match status" value="1"/>
</dbReference>
<accession>A0A4V3NZ47</accession>
<evidence type="ECO:0000259" key="1">
    <source>
        <dbReference type="Pfam" id="PF14841"/>
    </source>
</evidence>
<dbReference type="GO" id="GO:0071973">
    <property type="term" value="P:bacterial-type flagellum-dependent cell motility"/>
    <property type="evidence" value="ECO:0007669"/>
    <property type="project" value="InterPro"/>
</dbReference>
<dbReference type="AlphaFoldDB" id="A0A4V3NZ47"/>
<feature type="domain" description="Flagellar motor switch protein FliG middle" evidence="1">
    <location>
        <begin position="4"/>
        <end position="72"/>
    </location>
</feature>
<dbReference type="SUPFAM" id="SSF48029">
    <property type="entry name" value="FliG"/>
    <property type="match status" value="1"/>
</dbReference>
<dbReference type="GO" id="GO:0009288">
    <property type="term" value="C:bacterial-type flagellum"/>
    <property type="evidence" value="ECO:0007669"/>
    <property type="project" value="InterPro"/>
</dbReference>
<keyword evidence="3" id="KW-1185">Reference proteome</keyword>
<dbReference type="PANTHER" id="PTHR30534">
    <property type="entry name" value="FLAGELLAR MOTOR SWITCH PROTEIN FLIG"/>
    <property type="match status" value="1"/>
</dbReference>
<proteinExistence type="predicted"/>
<dbReference type="GO" id="GO:0006935">
    <property type="term" value="P:chemotaxis"/>
    <property type="evidence" value="ECO:0007669"/>
    <property type="project" value="InterPro"/>
</dbReference>
<dbReference type="RefSeq" id="WP_135872727.1">
    <property type="nucleotide sequence ID" value="NZ_SRSC01000005.1"/>
</dbReference>
<sequence>MNYRAIAKKLLQEQPQTIAVLLARLPAQDASEIVKLLPDFVQADLLQRIVHIERLPEEVLAEIDATLDAILRSR</sequence>
<gene>
    <name evidence="2" type="ORF">E4633_19105</name>
</gene>
<organism evidence="2 3">
    <name type="scientific">Geomonas terrae</name>
    <dbReference type="NCBI Taxonomy" id="2562681"/>
    <lineage>
        <taxon>Bacteria</taxon>
        <taxon>Pseudomonadati</taxon>
        <taxon>Thermodesulfobacteriota</taxon>
        <taxon>Desulfuromonadia</taxon>
        <taxon>Geobacterales</taxon>
        <taxon>Geobacteraceae</taxon>
        <taxon>Geomonas</taxon>
    </lineage>
</organism>
<evidence type="ECO:0000313" key="3">
    <source>
        <dbReference type="Proteomes" id="UP000306416"/>
    </source>
</evidence>
<dbReference type="GO" id="GO:0003774">
    <property type="term" value="F:cytoskeletal motor activity"/>
    <property type="evidence" value="ECO:0007669"/>
    <property type="project" value="InterPro"/>
</dbReference>
<comment type="caution">
    <text evidence="2">The sequence shown here is derived from an EMBL/GenBank/DDBJ whole genome shotgun (WGS) entry which is preliminary data.</text>
</comment>
<dbReference type="InterPro" id="IPR000090">
    <property type="entry name" value="Flg_Motor_Flig"/>
</dbReference>
<dbReference type="Gene3D" id="1.10.220.30">
    <property type="match status" value="1"/>
</dbReference>
<dbReference type="EMBL" id="SRSC01000005">
    <property type="protein sequence ID" value="TGU70302.1"/>
    <property type="molecule type" value="Genomic_DNA"/>
</dbReference>
<evidence type="ECO:0000313" key="2">
    <source>
        <dbReference type="EMBL" id="TGU70302.1"/>
    </source>
</evidence>
<name>A0A4V3NZ47_9BACT</name>
<protein>
    <recommendedName>
        <fullName evidence="1">Flagellar motor switch protein FliG middle domain-containing protein</fullName>
    </recommendedName>
</protein>
<dbReference type="Pfam" id="PF14841">
    <property type="entry name" value="FliG_M"/>
    <property type="match status" value="1"/>
</dbReference>